<evidence type="ECO:0000313" key="2">
    <source>
        <dbReference type="EMBL" id="PVA09928.1"/>
    </source>
</evidence>
<comment type="caution">
    <text evidence="2">The sequence shown here is derived from an EMBL/GenBank/DDBJ whole genome shotgun (WGS) entry which is preliminary data.</text>
</comment>
<proteinExistence type="predicted"/>
<feature type="region of interest" description="Disordered" evidence="1">
    <location>
        <begin position="49"/>
        <end position="122"/>
    </location>
</feature>
<protein>
    <submittedName>
        <fullName evidence="2">Uncharacterized protein</fullName>
    </submittedName>
</protein>
<sequence>MQPSDPDRGAGGLGKPPAIAPCRRIEVDLDRAGAGVRRRLQLQRKADALGIEGASEQRPRDGAVDPVRADHDLAGQGGSIRQQGARRVAVNPPDPLAREACSAGGLRQTEQMRVHIPAHRQV</sequence>
<dbReference type="EMBL" id="QCYH01000006">
    <property type="protein sequence ID" value="PVA09928.1"/>
    <property type="molecule type" value="Genomic_DNA"/>
</dbReference>
<dbReference type="AlphaFoldDB" id="A0A2T7G688"/>
<organism evidence="2 3">
    <name type="scientific">Pelagivirga sediminicola</name>
    <dbReference type="NCBI Taxonomy" id="2170575"/>
    <lineage>
        <taxon>Bacteria</taxon>
        <taxon>Pseudomonadati</taxon>
        <taxon>Pseudomonadota</taxon>
        <taxon>Alphaproteobacteria</taxon>
        <taxon>Rhodobacterales</taxon>
        <taxon>Paracoccaceae</taxon>
        <taxon>Pelagivirga</taxon>
    </lineage>
</organism>
<feature type="compositionally biased region" description="Basic and acidic residues" evidence="1">
    <location>
        <begin position="55"/>
        <end position="73"/>
    </location>
</feature>
<keyword evidence="3" id="KW-1185">Reference proteome</keyword>
<reference evidence="2 3" key="1">
    <citation type="submission" date="2018-04" db="EMBL/GenBank/DDBJ databases">
        <title>Pelagivirga bohaiensis gen. nov., sp. nov., a bacterium isolated from the Bohai Sea.</title>
        <authorList>
            <person name="Ji X."/>
        </authorList>
    </citation>
    <scope>NUCLEOTIDE SEQUENCE [LARGE SCALE GENOMIC DNA]</scope>
    <source>
        <strain evidence="2 3">BH-SD19</strain>
    </source>
</reference>
<gene>
    <name evidence="2" type="ORF">DC366_12535</name>
</gene>
<evidence type="ECO:0000256" key="1">
    <source>
        <dbReference type="SAM" id="MobiDB-lite"/>
    </source>
</evidence>
<name>A0A2T7G688_9RHOB</name>
<evidence type="ECO:0000313" key="3">
    <source>
        <dbReference type="Proteomes" id="UP000244446"/>
    </source>
</evidence>
<dbReference type="Proteomes" id="UP000244446">
    <property type="component" value="Unassembled WGS sequence"/>
</dbReference>
<accession>A0A2T7G688</accession>